<reference evidence="1 2" key="1">
    <citation type="journal article" date="2013" name="Genome Announc.">
        <title>Draft Genome Sequence for Caulobacter sp. Strain OR37, a Bacterium Tolerant to Heavy Metals.</title>
        <authorList>
            <person name="Utturkar S.M."/>
            <person name="Bollmann A."/>
            <person name="Brzoska R.M."/>
            <person name="Klingeman D.M."/>
            <person name="Epstein S.E."/>
            <person name="Palumbo A.V."/>
            <person name="Brown S.D."/>
        </authorList>
    </citation>
    <scope>NUCLEOTIDE SEQUENCE [LARGE SCALE GENOMIC DNA]</scope>
    <source>
        <strain evidence="1 2">OR37</strain>
    </source>
</reference>
<dbReference type="EMBL" id="APMP01000011">
    <property type="protein sequence ID" value="ENZ81892.1"/>
    <property type="molecule type" value="Genomic_DNA"/>
</dbReference>
<dbReference type="OrthoDB" id="7191418at2"/>
<accession>R0EL96</accession>
<evidence type="ECO:0000313" key="2">
    <source>
        <dbReference type="Proteomes" id="UP000013063"/>
    </source>
</evidence>
<protein>
    <recommendedName>
        <fullName evidence="3">Rv0623-like transcription factor</fullName>
    </recommendedName>
</protein>
<dbReference type="Pfam" id="PF07704">
    <property type="entry name" value="PSK_trans_fac"/>
    <property type="match status" value="1"/>
</dbReference>
<dbReference type="Proteomes" id="UP000013063">
    <property type="component" value="Unassembled WGS sequence"/>
</dbReference>
<keyword evidence="2" id="KW-1185">Reference proteome</keyword>
<dbReference type="AlphaFoldDB" id="R0EL96"/>
<gene>
    <name evidence="1" type="ORF">OR37_02127</name>
</gene>
<evidence type="ECO:0000313" key="1">
    <source>
        <dbReference type="EMBL" id="ENZ81892.1"/>
    </source>
</evidence>
<organism evidence="1 2">
    <name type="scientific">Caulobacter vibrioides OR37</name>
    <dbReference type="NCBI Taxonomy" id="1292034"/>
    <lineage>
        <taxon>Bacteria</taxon>
        <taxon>Pseudomonadati</taxon>
        <taxon>Pseudomonadota</taxon>
        <taxon>Alphaproteobacteria</taxon>
        <taxon>Caulobacterales</taxon>
        <taxon>Caulobacteraceae</taxon>
        <taxon>Caulobacter</taxon>
    </lineage>
</organism>
<dbReference type="STRING" id="1292034.OR37_02127"/>
<sequence length="87" mass="9718">MAFSIKDPETDRIVRDLAKRAGLGLTDAVRMAAENELKRRGASPTASPEVQAAEFLAWMRAQDYGPDTGLTREEIEAEMYDEYGLPR</sequence>
<comment type="caution">
    <text evidence="1">The sequence shown here is derived from an EMBL/GenBank/DDBJ whole genome shotgun (WGS) entry which is preliminary data.</text>
</comment>
<dbReference type="RefSeq" id="WP_004619411.1">
    <property type="nucleotide sequence ID" value="NZ_APMP01000011.1"/>
</dbReference>
<dbReference type="InterPro" id="IPR011660">
    <property type="entry name" value="VapB-like"/>
</dbReference>
<proteinExistence type="predicted"/>
<name>R0EL96_CAUVI</name>
<evidence type="ECO:0008006" key="3">
    <source>
        <dbReference type="Google" id="ProtNLM"/>
    </source>
</evidence>
<dbReference type="PATRIC" id="fig|1292034.3.peg.2110"/>